<dbReference type="Pfam" id="PF09989">
    <property type="entry name" value="DUF2229"/>
    <property type="match status" value="1"/>
</dbReference>
<feature type="domain" description="ATPase BadF/BadG/BcrA/BcrD type" evidence="1">
    <location>
        <begin position="312"/>
        <end position="565"/>
    </location>
</feature>
<dbReference type="STRING" id="158189.SpiBuddy_1325"/>
<dbReference type="CDD" id="cd24035">
    <property type="entry name" value="ASKHA_NBD_O66634-like_rpt2"/>
    <property type="match status" value="1"/>
</dbReference>
<dbReference type="PANTHER" id="PTHR32329:SF4">
    <property type="entry name" value="ACTIVATOR OF 2-HYDROXYACYL-COA DEHYDRATASE"/>
    <property type="match status" value="1"/>
</dbReference>
<evidence type="ECO:0000313" key="4">
    <source>
        <dbReference type="Proteomes" id="UP000008466"/>
    </source>
</evidence>
<protein>
    <submittedName>
        <fullName evidence="3">CoA-substrate-specific enzyme activase</fullName>
    </submittedName>
</protein>
<dbReference type="Gene3D" id="3.30.420.40">
    <property type="match status" value="4"/>
</dbReference>
<feature type="domain" description="ATPase BadF/BadG/BcrA/BcrD type" evidence="1">
    <location>
        <begin position="3"/>
        <end position="248"/>
    </location>
</feature>
<gene>
    <name evidence="3" type="ordered locus">SpiBuddy_1325</name>
</gene>
<organism evidence="3 4">
    <name type="scientific">Sphaerochaeta globosa (strain ATCC BAA-1886 / DSM 22777 / Buddy)</name>
    <name type="common">Spirochaeta sp. (strain Buddy)</name>
    <dbReference type="NCBI Taxonomy" id="158189"/>
    <lineage>
        <taxon>Bacteria</taxon>
        <taxon>Pseudomonadati</taxon>
        <taxon>Spirochaetota</taxon>
        <taxon>Spirochaetia</taxon>
        <taxon>Spirochaetales</taxon>
        <taxon>Sphaerochaetaceae</taxon>
        <taxon>Sphaerochaeta</taxon>
    </lineage>
</organism>
<dbReference type="KEGG" id="sbu:SpiBuddy_1325"/>
<dbReference type="OrthoDB" id="9802715at2"/>
<dbReference type="InterPro" id="IPR002731">
    <property type="entry name" value="ATPase_BadF"/>
</dbReference>
<dbReference type="PANTHER" id="PTHR32329">
    <property type="entry name" value="BIFUNCTIONAL PROTEIN [INCLUDES 2-HYDROXYACYL-COA DEHYDRATASE (N-TER) AND ITS ACTIVATOR DOMAIN (C_TERM)-RELATED"/>
    <property type="match status" value="1"/>
</dbReference>
<dbReference type="InterPro" id="IPR043129">
    <property type="entry name" value="ATPase_NBD"/>
</dbReference>
<dbReference type="HOGENOM" id="CLU_002393_3_0_12"/>
<reference evidence="4" key="1">
    <citation type="submission" date="2011-02" db="EMBL/GenBank/DDBJ databases">
        <title>Complete sequence of Spirochaeta sp. Buddy.</title>
        <authorList>
            <person name="Lucas S."/>
            <person name="Copeland A."/>
            <person name="Lapidus A."/>
            <person name="Cheng J.-F."/>
            <person name="Goodwin L."/>
            <person name="Pitluck S."/>
            <person name="Zeytun A."/>
            <person name="Detter J.C."/>
            <person name="Han C."/>
            <person name="Tapia R."/>
            <person name="Land M."/>
            <person name="Hauser L."/>
            <person name="Kyrpides N."/>
            <person name="Ivanova N."/>
            <person name="Mikhailova N."/>
            <person name="Pagani I."/>
            <person name="Ritalahti K.M."/>
            <person name="Loeffler F.E."/>
            <person name="Woyke T."/>
        </authorList>
    </citation>
    <scope>NUCLEOTIDE SEQUENCE [LARGE SCALE GENOMIC DNA]</scope>
    <source>
        <strain evidence="4">ATCC BAA-1886 / DSM 22777 / Buddy</strain>
    </source>
</reference>
<evidence type="ECO:0000259" key="2">
    <source>
        <dbReference type="Pfam" id="PF09989"/>
    </source>
</evidence>
<dbReference type="InterPro" id="IPR018709">
    <property type="entry name" value="CoA_activase_DUF2229"/>
</dbReference>
<dbReference type="EMBL" id="CP002541">
    <property type="protein sequence ID" value="ADY13150.1"/>
    <property type="molecule type" value="Genomic_DNA"/>
</dbReference>
<proteinExistence type="predicted"/>
<evidence type="ECO:0000259" key="1">
    <source>
        <dbReference type="Pfam" id="PF01869"/>
    </source>
</evidence>
<dbReference type="RefSeq" id="WP_013607001.1">
    <property type="nucleotide sequence ID" value="NC_015152.1"/>
</dbReference>
<dbReference type="CDD" id="cd24034">
    <property type="entry name" value="ASKHA_NBD_O66634-like_rpt1"/>
    <property type="match status" value="1"/>
</dbReference>
<dbReference type="Proteomes" id="UP000008466">
    <property type="component" value="Chromosome"/>
</dbReference>
<accession>F0RVT8</accession>
<dbReference type="SUPFAM" id="SSF53067">
    <property type="entry name" value="Actin-like ATPase domain"/>
    <property type="match status" value="2"/>
</dbReference>
<dbReference type="eggNOG" id="COG1924">
    <property type="taxonomic scope" value="Bacteria"/>
</dbReference>
<dbReference type="AlphaFoldDB" id="F0RVT8"/>
<dbReference type="eggNOG" id="COG3580">
    <property type="taxonomic scope" value="Bacteria"/>
</dbReference>
<keyword evidence="4" id="KW-1185">Reference proteome</keyword>
<dbReference type="InterPro" id="IPR051805">
    <property type="entry name" value="Dehydratase_Activator_Redct"/>
</dbReference>
<name>F0RVT8_SPHGB</name>
<sequence>MKIGLDVGSTTMKCVVLDEQQRVVHRAYRRHYSQIPQTAVQMLTPLLQTLGDQQISATLSGSAGMGLSQQLHLPFVQEVYATRIAIQHYLPSTDVVIELGGEDAKILFLGKNMEVRMNGTCAGGTGSFIDQMASLLHIDQEQLDTLAQQAKQSYTIASRCGVFAKSDVQPLINQGAEKEDIALSVLQSVVNQTIAGLAQGRPIKGQVVYLGGPLTFLSSLRKAFDQTLGQEGICPENSLYFVALGTALAKVEHYLSLSDLVYQLEHYHMDKAFTSIPPLFEDIGQLEAFRARHDLAKLPKADALSYSGQAFLGVDAGSTTVKACVIDTEGKLLYSRYQQNNGNPVQAVKEFLTSFLTTYPNIQIIKACSTGYGELLIKNAFDFEYSLVETMAHYKSAHTFLNEVDFIIDIGGQDIKCFKIENGVIDDIFLNEACSSGCGSFLQTFSNALGYSPEEAAQLALTAQNPVDLGSRCTVFMNSSVKQAQKDGASVADIFAGLAISVVKNALYKVIRSTDPSLLGRHIVVQGGTFLNDAVLRSFEMELGCEVIRIDEAGLMGAYGCALYAREQHDNDHKASTTLSLAQLSSFSHRTRTVHCKGCTNTCLLTINSFDGERKLVSGNKCDRIVRPESFVSNPQNLNVYAFKQQYLASLQPGKNKRGKIGLPLQLSFYEQLPFWHACLSSLGFEVVVSKPSTRNTYLKGQSTISSDTICYPAKLMNGHIQELIDEGVDAIFYPCSSYNLKEEKGDNHFNCPVVAYYPEVLRHNIPALLEQKVLFINDYLSLADERFLPNRLHTVLGEHYHVTKAEVKKACKDGYEALSCYQMAVRTQGGIIIEEARRRNWPIMVLAGRPYHIDGEVNHGIDSLLLQCGCAVLSEDSISHLVQKQTRTVLNQWTYHARMYDAARYVTTQPDMQIIQLVSFGCGLDAVTSDEIRDILRRTDKIYTQIKIDEIANLGAVKIRIRSLLAALGESSSL</sequence>
<feature type="domain" description="DUF2229" evidence="2">
    <location>
        <begin position="660"/>
        <end position="879"/>
    </location>
</feature>
<dbReference type="Pfam" id="PF01869">
    <property type="entry name" value="BcrAD_BadFG"/>
    <property type="match status" value="2"/>
</dbReference>
<evidence type="ECO:0000313" key="3">
    <source>
        <dbReference type="EMBL" id="ADY13150.1"/>
    </source>
</evidence>